<protein>
    <submittedName>
        <fullName evidence="2">CS012 protein</fullName>
    </submittedName>
</protein>
<dbReference type="EMBL" id="VZSB01001439">
    <property type="protein sequence ID" value="NWX03504.1"/>
    <property type="molecule type" value="Genomic_DNA"/>
</dbReference>
<comment type="caution">
    <text evidence="2">The sequence shown here is derived from an EMBL/GenBank/DDBJ whole genome shotgun (WGS) entry which is preliminary data.</text>
</comment>
<name>A0A7K6SYU6_CALNI</name>
<keyword evidence="3" id="KW-1185">Reference proteome</keyword>
<comment type="similarity">
    <text evidence="1">Belongs to the C19orf12 family.</text>
</comment>
<sequence length="86" mass="9586">LGGALGGLYGTWMASRPPRPVSQILSELPPAKKKKLCAEAMVILCPFEWNGLPELIALVERNASLQQKLIALLRDYFSRELRLPIK</sequence>
<organism evidence="2 3">
    <name type="scientific">Caloenas nicobarica</name>
    <name type="common">Nicobar pigeon</name>
    <dbReference type="NCBI Taxonomy" id="187106"/>
    <lineage>
        <taxon>Eukaryota</taxon>
        <taxon>Metazoa</taxon>
        <taxon>Chordata</taxon>
        <taxon>Craniata</taxon>
        <taxon>Vertebrata</taxon>
        <taxon>Euteleostomi</taxon>
        <taxon>Archelosauria</taxon>
        <taxon>Archosauria</taxon>
        <taxon>Dinosauria</taxon>
        <taxon>Saurischia</taxon>
        <taxon>Theropoda</taxon>
        <taxon>Coelurosauria</taxon>
        <taxon>Aves</taxon>
        <taxon>Neognathae</taxon>
        <taxon>Neoaves</taxon>
        <taxon>Columbimorphae</taxon>
        <taxon>Columbiformes</taxon>
        <taxon>Columbidae</taxon>
        <taxon>Caloenas</taxon>
    </lineage>
</organism>
<gene>
    <name evidence="2" type="primary">Cs012</name>
    <name evidence="2" type="ORF">CALNIC_R05784</name>
</gene>
<dbReference type="Proteomes" id="UP000546235">
    <property type="component" value="Unassembled WGS sequence"/>
</dbReference>
<feature type="non-terminal residue" evidence="2">
    <location>
        <position position="1"/>
    </location>
</feature>
<dbReference type="Pfam" id="PF20721">
    <property type="entry name" value="C19orf12"/>
    <property type="match status" value="1"/>
</dbReference>
<reference evidence="2 3" key="1">
    <citation type="submission" date="2019-09" db="EMBL/GenBank/DDBJ databases">
        <title>Bird 10,000 Genomes (B10K) Project - Family phase.</title>
        <authorList>
            <person name="Zhang G."/>
        </authorList>
    </citation>
    <scope>NUCLEOTIDE SEQUENCE [LARGE SCALE GENOMIC DNA]</scope>
    <source>
        <strain evidence="2">OUT-0007</strain>
        <tissue evidence="2">Blood</tissue>
    </source>
</reference>
<feature type="non-terminal residue" evidence="2">
    <location>
        <position position="86"/>
    </location>
</feature>
<dbReference type="PANTHER" id="PTHR31493">
    <property type="entry name" value="NAZO FAMILY MEMBER"/>
    <property type="match status" value="1"/>
</dbReference>
<accession>A0A7K6SYU6</accession>
<dbReference type="PANTHER" id="PTHR31493:SF1">
    <property type="entry name" value="PROTEIN C19ORF12"/>
    <property type="match status" value="1"/>
</dbReference>
<evidence type="ECO:0000313" key="3">
    <source>
        <dbReference type="Proteomes" id="UP000546235"/>
    </source>
</evidence>
<evidence type="ECO:0000256" key="1">
    <source>
        <dbReference type="ARBA" id="ARBA00029457"/>
    </source>
</evidence>
<dbReference type="InterPro" id="IPR033369">
    <property type="entry name" value="C19orf12"/>
</dbReference>
<evidence type="ECO:0000313" key="2">
    <source>
        <dbReference type="EMBL" id="NWX03504.1"/>
    </source>
</evidence>
<dbReference type="AlphaFoldDB" id="A0A7K6SYU6"/>
<proteinExistence type="inferred from homology"/>